<evidence type="ECO:0000256" key="4">
    <source>
        <dbReference type="ARBA" id="ARBA00022692"/>
    </source>
</evidence>
<comment type="subcellular location">
    <subcellularLocation>
        <location evidence="1">Membrane</location>
        <topology evidence="1">Multi-pass membrane protein</topology>
    </subcellularLocation>
</comment>
<accession>A0A5K1K6E9</accession>
<dbReference type="AlphaFoldDB" id="A0A5K1K6E9"/>
<organism evidence="9">
    <name type="scientific">Ganoderma boninense</name>
    <dbReference type="NCBI Taxonomy" id="34458"/>
    <lineage>
        <taxon>Eukaryota</taxon>
        <taxon>Fungi</taxon>
        <taxon>Dikarya</taxon>
        <taxon>Basidiomycota</taxon>
        <taxon>Agaricomycotina</taxon>
        <taxon>Agaricomycetes</taxon>
        <taxon>Polyporales</taxon>
        <taxon>Polyporaceae</taxon>
        <taxon>Ganoderma</taxon>
    </lineage>
</organism>
<feature type="transmembrane region" description="Helical" evidence="8">
    <location>
        <begin position="548"/>
        <end position="567"/>
    </location>
</feature>
<feature type="transmembrane region" description="Helical" evidence="8">
    <location>
        <begin position="60"/>
        <end position="77"/>
    </location>
</feature>
<keyword evidence="4 8" id="KW-0812">Transmembrane</keyword>
<name>A0A5K1K6E9_9APHY</name>
<feature type="transmembrane region" description="Helical" evidence="8">
    <location>
        <begin position="306"/>
        <end position="330"/>
    </location>
</feature>
<dbReference type="PANTHER" id="PTHR23501:SF87">
    <property type="entry name" value="SIDEROPHORE IRON TRANSPORTER 2"/>
    <property type="match status" value="1"/>
</dbReference>
<dbReference type="FunFam" id="1.20.1250.20:FF:000197">
    <property type="entry name" value="Siderophore iron transporter 1"/>
    <property type="match status" value="1"/>
</dbReference>
<evidence type="ECO:0000256" key="1">
    <source>
        <dbReference type="ARBA" id="ARBA00004141"/>
    </source>
</evidence>
<evidence type="ECO:0000256" key="2">
    <source>
        <dbReference type="ARBA" id="ARBA00008335"/>
    </source>
</evidence>
<evidence type="ECO:0000313" key="9">
    <source>
        <dbReference type="EMBL" id="VWP00768.1"/>
    </source>
</evidence>
<evidence type="ECO:0000256" key="6">
    <source>
        <dbReference type="ARBA" id="ARBA00023065"/>
    </source>
</evidence>
<sequence length="608" mass="64956">MSSYINEKASGLGPDVIRTSLPEDANPKLDEQTVKELQAEQDAHLGVKAVEAAEKVYGRYSKWLLFIGLALASYVYSLDGTTTSNYLAFATSAFDKHSLLSTILVAESVIRPVIAKVADVTSRAMSFLGILIFYVLGYIVIASANNVGALAAGLILYTVGFQLLLSIIVADITTLKWRGFVSSLVSGPFVVNAFVGGNIATQVIERSGWRWGYGMFAILIPAALSPLLVTLFWAEQKAKRLGLVPVPATSASEAQGAPVALPRRVWTFVQQLDIVGLLLIGTSIALILLPLTLAPRAHGGWHNASMIAMLVVGVVLMPAFVAWEILFAQWPAIPRRFLANKTVVLAAWISLFEFFSATLTSTYLYSFILITKDWSLVNITYFNQAQSVALVVFGIIAGLSMRFLHRAKWVLAAGLAVRLLGVGLMIHSRGANGSAAEIVWTQILQGMGGGFSVVAASVAAQASVPHVDMATATAILFVWSEIGSAIGSAVAGAIWTSEMPVKLAEHLPGTDQATRDALFGSITDVMAFPFGDPTREGAIAAYGDVMKLMLIAATVVSAVSFLLAFGMPDWYLGDNQNAVDAMDLKGERSDALPTFQESGVQKEGDSKA</sequence>
<feature type="transmembrane region" description="Helical" evidence="8">
    <location>
        <begin position="211"/>
        <end position="234"/>
    </location>
</feature>
<evidence type="ECO:0000256" key="5">
    <source>
        <dbReference type="ARBA" id="ARBA00022989"/>
    </source>
</evidence>
<feature type="transmembrane region" description="Helical" evidence="8">
    <location>
        <begin position="472"/>
        <end position="495"/>
    </location>
</feature>
<feature type="transmembrane region" description="Helical" evidence="8">
    <location>
        <begin position="409"/>
        <end position="426"/>
    </location>
</feature>
<reference evidence="9" key="1">
    <citation type="submission" date="2019-10" db="EMBL/GenBank/DDBJ databases">
        <authorList>
            <person name="Nor Muhammad N."/>
        </authorList>
    </citation>
    <scope>NUCLEOTIDE SEQUENCE</scope>
</reference>
<keyword evidence="3" id="KW-0813">Transport</keyword>
<keyword evidence="5 8" id="KW-1133">Transmembrane helix</keyword>
<keyword evidence="7 8" id="KW-0472">Membrane</keyword>
<dbReference type="SUPFAM" id="SSF103473">
    <property type="entry name" value="MFS general substrate transporter"/>
    <property type="match status" value="2"/>
</dbReference>
<feature type="transmembrane region" description="Helical" evidence="8">
    <location>
        <begin position="97"/>
        <end position="114"/>
    </location>
</feature>
<feature type="transmembrane region" description="Helical" evidence="8">
    <location>
        <begin position="126"/>
        <end position="144"/>
    </location>
</feature>
<evidence type="ECO:0000256" key="8">
    <source>
        <dbReference type="SAM" id="Phobius"/>
    </source>
</evidence>
<evidence type="ECO:0000256" key="3">
    <source>
        <dbReference type="ARBA" id="ARBA00022448"/>
    </source>
</evidence>
<dbReference type="GO" id="GO:0006811">
    <property type="term" value="P:monoatomic ion transport"/>
    <property type="evidence" value="ECO:0007669"/>
    <property type="project" value="UniProtKB-KW"/>
</dbReference>
<feature type="transmembrane region" description="Helical" evidence="8">
    <location>
        <begin position="150"/>
        <end position="172"/>
    </location>
</feature>
<feature type="transmembrane region" description="Helical" evidence="8">
    <location>
        <begin position="272"/>
        <end position="294"/>
    </location>
</feature>
<feature type="transmembrane region" description="Helical" evidence="8">
    <location>
        <begin position="179"/>
        <end position="199"/>
    </location>
</feature>
<feature type="transmembrane region" description="Helical" evidence="8">
    <location>
        <begin position="438"/>
        <end position="460"/>
    </location>
</feature>
<proteinExistence type="inferred from homology"/>
<keyword evidence="6" id="KW-0406">Ion transport</keyword>
<gene>
    <name evidence="9" type="primary">I1RF25</name>
</gene>
<evidence type="ECO:0000256" key="7">
    <source>
        <dbReference type="ARBA" id="ARBA00023136"/>
    </source>
</evidence>
<dbReference type="EMBL" id="LR728793">
    <property type="protein sequence ID" value="VWP00768.1"/>
    <property type="molecule type" value="Genomic_DNA"/>
</dbReference>
<feature type="transmembrane region" description="Helical" evidence="8">
    <location>
        <begin position="385"/>
        <end position="404"/>
    </location>
</feature>
<dbReference type="GO" id="GO:0022857">
    <property type="term" value="F:transmembrane transporter activity"/>
    <property type="evidence" value="ECO:0007669"/>
    <property type="project" value="TreeGrafter"/>
</dbReference>
<dbReference type="Gene3D" id="1.20.1250.20">
    <property type="entry name" value="MFS general substrate transporter like domains"/>
    <property type="match status" value="2"/>
</dbReference>
<comment type="similarity">
    <text evidence="2">Belongs to the major facilitator superfamily.</text>
</comment>
<dbReference type="InterPro" id="IPR036259">
    <property type="entry name" value="MFS_trans_sf"/>
</dbReference>
<dbReference type="GO" id="GO:0005886">
    <property type="term" value="C:plasma membrane"/>
    <property type="evidence" value="ECO:0007669"/>
    <property type="project" value="TreeGrafter"/>
</dbReference>
<dbReference type="PANTHER" id="PTHR23501">
    <property type="entry name" value="MAJOR FACILITATOR SUPERFAMILY"/>
    <property type="match status" value="1"/>
</dbReference>
<protein>
    <submittedName>
        <fullName evidence="9">C3H1-type domain-containing protein</fullName>
    </submittedName>
</protein>
<feature type="transmembrane region" description="Helical" evidence="8">
    <location>
        <begin position="342"/>
        <end position="365"/>
    </location>
</feature>